<dbReference type="Proteomes" id="UP000091956">
    <property type="component" value="Unassembled WGS sequence"/>
</dbReference>
<protein>
    <submittedName>
        <fullName evidence="1">Uncharacterized protein</fullName>
    </submittedName>
</protein>
<sequence>MPIPTAYQATAAASKNTTWRYIIDWAITKIVSTGGRSNSPTITAAERVGPFTHTIANPILDAALLDGINRHHFLAGGRMSNFLTVPCAQAAHLFYNFIKYSGSIIRNPNDRLDRNLPDFFVRVSSRRTTQRWREMTGAELEEAGFAYGEDLEVLEMQGMMLMGWVAEVEDDEETAAIKALWGSETAIVRSTASKL</sequence>
<evidence type="ECO:0000313" key="2">
    <source>
        <dbReference type="Proteomes" id="UP000091956"/>
    </source>
</evidence>
<gene>
    <name evidence="1" type="ORF">VE01_03966</name>
</gene>
<keyword evidence="2" id="KW-1185">Reference proteome</keyword>
<evidence type="ECO:0000313" key="1">
    <source>
        <dbReference type="EMBL" id="OBT97995.1"/>
    </source>
</evidence>
<dbReference type="AlphaFoldDB" id="A0A1B8GQ84"/>
<reference evidence="2" key="2">
    <citation type="journal article" date="2018" name="Nat. Commun.">
        <title>Extreme sensitivity to ultraviolet light in the fungal pathogen causing white-nose syndrome of bats.</title>
        <authorList>
            <person name="Palmer J.M."/>
            <person name="Drees K.P."/>
            <person name="Foster J.T."/>
            <person name="Lindner D.L."/>
        </authorList>
    </citation>
    <scope>NUCLEOTIDE SEQUENCE [LARGE SCALE GENOMIC DNA]</scope>
    <source>
        <strain evidence="2">UAMH 10579</strain>
    </source>
</reference>
<accession>A0A1B8GQ84</accession>
<dbReference type="EMBL" id="KV460219">
    <property type="protein sequence ID" value="OBT97995.1"/>
    <property type="molecule type" value="Genomic_DNA"/>
</dbReference>
<organism evidence="1 2">
    <name type="scientific">Pseudogymnoascus verrucosus</name>
    <dbReference type="NCBI Taxonomy" id="342668"/>
    <lineage>
        <taxon>Eukaryota</taxon>
        <taxon>Fungi</taxon>
        <taxon>Dikarya</taxon>
        <taxon>Ascomycota</taxon>
        <taxon>Pezizomycotina</taxon>
        <taxon>Leotiomycetes</taxon>
        <taxon>Thelebolales</taxon>
        <taxon>Thelebolaceae</taxon>
        <taxon>Pseudogymnoascus</taxon>
    </lineage>
</organism>
<name>A0A1B8GQ84_9PEZI</name>
<proteinExistence type="predicted"/>
<dbReference type="RefSeq" id="XP_018131728.1">
    <property type="nucleotide sequence ID" value="XM_018273445.2"/>
</dbReference>
<reference evidence="1 2" key="1">
    <citation type="submission" date="2016-03" db="EMBL/GenBank/DDBJ databases">
        <title>Comparative genomics of Pseudogymnoascus destructans, the fungus causing white-nose syndrome of bats.</title>
        <authorList>
            <person name="Palmer J.M."/>
            <person name="Drees K.P."/>
            <person name="Foster J.T."/>
            <person name="Lindner D.L."/>
        </authorList>
    </citation>
    <scope>NUCLEOTIDE SEQUENCE [LARGE SCALE GENOMIC DNA]</scope>
    <source>
        <strain evidence="1 2">UAMH 10579</strain>
    </source>
</reference>
<dbReference type="OrthoDB" id="3438871at2759"/>
<dbReference type="GeneID" id="28837352"/>